<reference evidence="7 8" key="2">
    <citation type="submission" date="2018-11" db="EMBL/GenBank/DDBJ databases">
        <authorList>
            <consortium name="Pathogen Informatics"/>
        </authorList>
    </citation>
    <scope>NUCLEOTIDE SEQUENCE [LARGE SCALE GENOMIC DNA]</scope>
</reference>
<dbReference type="OrthoDB" id="435881at2759"/>
<feature type="domain" description="Photolyase/cryptochrome alpha/beta" evidence="6">
    <location>
        <begin position="1"/>
        <end position="139"/>
    </location>
</feature>
<dbReference type="InterPro" id="IPR014729">
    <property type="entry name" value="Rossmann-like_a/b/a_fold"/>
</dbReference>
<dbReference type="InterPro" id="IPR036155">
    <property type="entry name" value="Crypto/Photolyase_N_sf"/>
</dbReference>
<evidence type="ECO:0000256" key="2">
    <source>
        <dbReference type="ARBA" id="ARBA00022630"/>
    </source>
</evidence>
<protein>
    <submittedName>
        <fullName evidence="9">Photolyase/cryptochrome alpha/beta domain-containing protein</fullName>
    </submittedName>
</protein>
<evidence type="ECO:0000313" key="7">
    <source>
        <dbReference type="EMBL" id="VDO14864.1"/>
    </source>
</evidence>
<keyword evidence="3 4" id="KW-0274">FAD</keyword>
<dbReference type="WBParaSite" id="HNAJ_0001309701-mRNA-1">
    <property type="protein sequence ID" value="HNAJ_0001309701-mRNA-1"/>
    <property type="gene ID" value="HNAJ_0001309701"/>
</dbReference>
<dbReference type="Gene3D" id="1.25.40.80">
    <property type="match status" value="1"/>
</dbReference>
<dbReference type="PROSITE" id="PS51645">
    <property type="entry name" value="PHR_CRY_ALPHA_BETA"/>
    <property type="match status" value="1"/>
</dbReference>
<dbReference type="InterPro" id="IPR002081">
    <property type="entry name" value="Cryptochrome/DNA_photolyase_1"/>
</dbReference>
<comment type="cofactor">
    <cofactor evidence="4">
        <name>FAD</name>
        <dbReference type="ChEBI" id="CHEBI:57692"/>
    </cofactor>
    <text evidence="4">Binds 1 FAD per subunit.</text>
</comment>
<sequence length="544" mass="61878">MRVLHWFRKGLRLHDNPALLATINPPKKATEETIEILLLYVFDTSGKEYGLRGHRQAQFLLESLIDLDQSLQKLGKNLRLLVVEGDPIKEVPAICKSLDIKYVTFETDIEPYSIARDNEVTKVLEEEGVTVSRIHGHTMWDPEFLKSHHHPPPTATKDSNSKDLGVPMTYKSFCALVRRVSPQGPPKPLPSFKEYAKSCIAPNLPELKLDKVHIGPPSSLEQLRIKFDPIPEIGDHVSDNEGEKFELNFPGGEIEGLNRLQRMVAQRADWVCSFSKPETAPTSLPISTTGLSPYIRFGCVSARHAWWVIAEAMRPSSKASKTKPPTQPPVSLHGQLLWREFFNLVASVTPSFDQIEGNPICRPIEWNVDETLLSAWREARTGFPFIDAAMIQLHRHGWMHHLARHSVACFLTRGQLWQSWTAGADVFSTLLLDADWVLNSANWMWLSASAFFHQYYRVYCPVSFGRKTDQDGDFIRHFIPALRNMPSEYIYDPWTAPISVQKKAGCRDKSLETTIFIYCDTPGPGFRACPSHSERIDKLMRFYC</sequence>
<keyword evidence="2 4" id="KW-0285">Flavoprotein</keyword>
<feature type="site" description="Electron transfer via tryptophanyl radical" evidence="5">
    <location>
        <position position="420"/>
    </location>
</feature>
<dbReference type="Gene3D" id="3.40.50.620">
    <property type="entry name" value="HUPs"/>
    <property type="match status" value="1"/>
</dbReference>
<dbReference type="GO" id="GO:0005634">
    <property type="term" value="C:nucleus"/>
    <property type="evidence" value="ECO:0007669"/>
    <property type="project" value="TreeGrafter"/>
</dbReference>
<dbReference type="SUPFAM" id="SSF52425">
    <property type="entry name" value="Cryptochrome/photolyase, N-terminal domain"/>
    <property type="match status" value="1"/>
</dbReference>
<feature type="site" description="Electron transfer via tryptophanyl radical" evidence="5">
    <location>
        <position position="443"/>
    </location>
</feature>
<proteinExistence type="inferred from homology"/>
<dbReference type="Gene3D" id="1.10.579.10">
    <property type="entry name" value="DNA Cyclobutane Dipyrimidine Photolyase, subunit A, domain 3"/>
    <property type="match status" value="1"/>
</dbReference>
<evidence type="ECO:0000256" key="4">
    <source>
        <dbReference type="PIRSR" id="PIRSR602081-1"/>
    </source>
</evidence>
<dbReference type="GO" id="GO:0003904">
    <property type="term" value="F:deoxyribodipyrimidine photo-lyase activity"/>
    <property type="evidence" value="ECO:0007669"/>
    <property type="project" value="TreeGrafter"/>
</dbReference>
<evidence type="ECO:0000313" key="8">
    <source>
        <dbReference type="Proteomes" id="UP000278807"/>
    </source>
</evidence>
<dbReference type="PANTHER" id="PTHR11455:SF9">
    <property type="entry name" value="CRYPTOCHROME CIRCADIAN CLOCK 5 ISOFORM X1"/>
    <property type="match status" value="1"/>
</dbReference>
<organism evidence="9">
    <name type="scientific">Rodentolepis nana</name>
    <name type="common">Dwarf tapeworm</name>
    <name type="synonym">Hymenolepis nana</name>
    <dbReference type="NCBI Taxonomy" id="102285"/>
    <lineage>
        <taxon>Eukaryota</taxon>
        <taxon>Metazoa</taxon>
        <taxon>Spiralia</taxon>
        <taxon>Lophotrochozoa</taxon>
        <taxon>Platyhelminthes</taxon>
        <taxon>Cestoda</taxon>
        <taxon>Eucestoda</taxon>
        <taxon>Cyclophyllidea</taxon>
        <taxon>Hymenolepididae</taxon>
        <taxon>Rodentolepis</taxon>
    </lineage>
</organism>
<dbReference type="GO" id="GO:0043153">
    <property type="term" value="P:entrainment of circadian clock by photoperiod"/>
    <property type="evidence" value="ECO:0007669"/>
    <property type="project" value="TreeGrafter"/>
</dbReference>
<dbReference type="SUPFAM" id="SSF48173">
    <property type="entry name" value="Cryptochrome/photolyase FAD-binding domain"/>
    <property type="match status" value="1"/>
</dbReference>
<dbReference type="Pfam" id="PF03441">
    <property type="entry name" value="FAD_binding_7"/>
    <property type="match status" value="1"/>
</dbReference>
<dbReference type="InterPro" id="IPR036134">
    <property type="entry name" value="Crypto/Photolyase_FAD-like_sf"/>
</dbReference>
<dbReference type="STRING" id="102285.A0A0R3TYZ8"/>
<gene>
    <name evidence="7" type="ORF">HNAJ_LOCUS13071</name>
</gene>
<dbReference type="EMBL" id="UZAE01014948">
    <property type="protein sequence ID" value="VDO14864.1"/>
    <property type="molecule type" value="Genomic_DNA"/>
</dbReference>
<evidence type="ECO:0000313" key="9">
    <source>
        <dbReference type="WBParaSite" id="HNAJ_0001309701-mRNA-1"/>
    </source>
</evidence>
<dbReference type="Proteomes" id="UP000278807">
    <property type="component" value="Unassembled WGS sequence"/>
</dbReference>
<dbReference type="GO" id="GO:0032922">
    <property type="term" value="P:circadian regulation of gene expression"/>
    <property type="evidence" value="ECO:0007669"/>
    <property type="project" value="TreeGrafter"/>
</dbReference>
<dbReference type="InterPro" id="IPR006050">
    <property type="entry name" value="DNA_photolyase_N"/>
</dbReference>
<name>A0A0R3TYZ8_RODNA</name>
<reference evidence="9" key="1">
    <citation type="submission" date="2017-02" db="UniProtKB">
        <authorList>
            <consortium name="WormBaseParasite"/>
        </authorList>
    </citation>
    <scope>IDENTIFICATION</scope>
</reference>
<accession>A0A0R3TYZ8</accession>
<feature type="binding site" evidence="4">
    <location>
        <begin position="288"/>
        <end position="292"/>
    </location>
    <ligand>
        <name>FAD</name>
        <dbReference type="ChEBI" id="CHEBI:57692"/>
    </ligand>
</feature>
<keyword evidence="8" id="KW-1185">Reference proteome</keyword>
<feature type="binding site" evidence="4">
    <location>
        <begin position="335"/>
        <end position="342"/>
    </location>
    <ligand>
        <name>FAD</name>
        <dbReference type="ChEBI" id="CHEBI:57692"/>
    </ligand>
</feature>
<dbReference type="PANTHER" id="PTHR11455">
    <property type="entry name" value="CRYPTOCHROME"/>
    <property type="match status" value="1"/>
</dbReference>
<dbReference type="AlphaFoldDB" id="A0A0R3TYZ8"/>
<evidence type="ECO:0000256" key="5">
    <source>
        <dbReference type="PIRSR" id="PIRSR602081-2"/>
    </source>
</evidence>
<dbReference type="InterPro" id="IPR005101">
    <property type="entry name" value="Cryptochr/Photolyase_FAD-bd"/>
</dbReference>
<dbReference type="GO" id="GO:0003677">
    <property type="term" value="F:DNA binding"/>
    <property type="evidence" value="ECO:0007669"/>
    <property type="project" value="TreeGrafter"/>
</dbReference>
<feature type="binding site" evidence="4">
    <location>
        <begin position="433"/>
        <end position="435"/>
    </location>
    <ligand>
        <name>FAD</name>
        <dbReference type="ChEBI" id="CHEBI:57692"/>
    </ligand>
</feature>
<feature type="site" description="Electron transfer via tryptophanyl radical" evidence="5">
    <location>
        <position position="366"/>
    </location>
</feature>
<evidence type="ECO:0000256" key="1">
    <source>
        <dbReference type="ARBA" id="ARBA00005862"/>
    </source>
</evidence>
<dbReference type="GO" id="GO:0005737">
    <property type="term" value="C:cytoplasm"/>
    <property type="evidence" value="ECO:0007669"/>
    <property type="project" value="TreeGrafter"/>
</dbReference>
<dbReference type="Pfam" id="PF00875">
    <property type="entry name" value="DNA_photolyase"/>
    <property type="match status" value="1"/>
</dbReference>
<evidence type="ECO:0000256" key="3">
    <source>
        <dbReference type="ARBA" id="ARBA00022827"/>
    </source>
</evidence>
<dbReference type="GO" id="GO:0071949">
    <property type="term" value="F:FAD binding"/>
    <property type="evidence" value="ECO:0007669"/>
    <property type="project" value="TreeGrafter"/>
</dbReference>
<evidence type="ECO:0000259" key="6">
    <source>
        <dbReference type="PROSITE" id="PS51645"/>
    </source>
</evidence>
<comment type="similarity">
    <text evidence="1">Belongs to the DNA photolyase class-1 family.</text>
</comment>